<dbReference type="Proteomes" id="UP000543598">
    <property type="component" value="Unassembled WGS sequence"/>
</dbReference>
<dbReference type="InterPro" id="IPR003741">
    <property type="entry name" value="LUD_dom"/>
</dbReference>
<name>A0A7Y2Q1U9_9MICO</name>
<sequence>MSQFDVLPDERTIATTVTALEARGFTVEVVDDLAAAREAVLARIPHGARVWKNTSITLDEAGISAEVDAPGGPYESVRLQMTAQNFASRQMKEIAAAPDYALGSVHAITQDGELLIGSASGSQFATVAWGADRVVLVAGLHKVVPDLETARRRVREHSLPLENVRAQEAYGQNSRLGKTLEIYGEMPGRIHLVLIRQVIGY</sequence>
<accession>A0A7Y2Q1U9</accession>
<dbReference type="PANTHER" id="PTHR36179:SF2">
    <property type="entry name" value="LUD DOMAIN-CONTAINING PROTEIN"/>
    <property type="match status" value="1"/>
</dbReference>
<reference evidence="2 3" key="1">
    <citation type="submission" date="2020-05" db="EMBL/GenBank/DDBJ databases">
        <title>MicrobeNet Type strains.</title>
        <authorList>
            <person name="Nicholson A.C."/>
        </authorList>
    </citation>
    <scope>NUCLEOTIDE SEQUENCE [LARGE SCALE GENOMIC DNA]</scope>
    <source>
        <strain evidence="2 3">JCM 14282</strain>
    </source>
</reference>
<dbReference type="AlphaFoldDB" id="A0A7Y2Q1U9"/>
<organism evidence="2 3">
    <name type="scientific">Microbacterium ulmi</name>
    <dbReference type="NCBI Taxonomy" id="179095"/>
    <lineage>
        <taxon>Bacteria</taxon>
        <taxon>Bacillati</taxon>
        <taxon>Actinomycetota</taxon>
        <taxon>Actinomycetes</taxon>
        <taxon>Micrococcales</taxon>
        <taxon>Microbacteriaceae</taxon>
        <taxon>Microbacterium</taxon>
    </lineage>
</organism>
<protein>
    <submittedName>
        <fullName evidence="2">LUD domain-containing protein</fullName>
    </submittedName>
</protein>
<dbReference type="RefSeq" id="WP_167036611.1">
    <property type="nucleotide sequence ID" value="NZ_BAAANA010000001.1"/>
</dbReference>
<comment type="caution">
    <text evidence="2">The sequence shown here is derived from an EMBL/GenBank/DDBJ whole genome shotgun (WGS) entry which is preliminary data.</text>
</comment>
<dbReference type="PANTHER" id="PTHR36179">
    <property type="entry name" value="LUD_DOM DOMAIN-CONTAINING PROTEIN"/>
    <property type="match status" value="1"/>
</dbReference>
<proteinExistence type="predicted"/>
<evidence type="ECO:0000313" key="2">
    <source>
        <dbReference type="EMBL" id="NNH04048.1"/>
    </source>
</evidence>
<keyword evidence="3" id="KW-1185">Reference proteome</keyword>
<dbReference type="Pfam" id="PF02589">
    <property type="entry name" value="LUD_dom"/>
    <property type="match status" value="1"/>
</dbReference>
<evidence type="ECO:0000313" key="3">
    <source>
        <dbReference type="Proteomes" id="UP000543598"/>
    </source>
</evidence>
<gene>
    <name evidence="2" type="ORF">HLA99_09330</name>
</gene>
<feature type="domain" description="LUD" evidence="1">
    <location>
        <begin position="15"/>
        <end position="195"/>
    </location>
</feature>
<evidence type="ECO:0000259" key="1">
    <source>
        <dbReference type="Pfam" id="PF02589"/>
    </source>
</evidence>
<dbReference type="EMBL" id="JABEMB010000011">
    <property type="protein sequence ID" value="NNH04048.1"/>
    <property type="molecule type" value="Genomic_DNA"/>
</dbReference>